<feature type="region of interest" description="Disordered" evidence="1">
    <location>
        <begin position="1"/>
        <end position="48"/>
    </location>
</feature>
<dbReference type="Gene3D" id="3.40.50.12780">
    <property type="entry name" value="N-terminal domain of ligase-like"/>
    <property type="match status" value="1"/>
</dbReference>
<evidence type="ECO:0000313" key="3">
    <source>
        <dbReference type="EMBL" id="KAJ2677538.1"/>
    </source>
</evidence>
<comment type="caution">
    <text evidence="3">The sequence shown here is derived from an EMBL/GenBank/DDBJ whole genome shotgun (WGS) entry which is preliminary data.</text>
</comment>
<dbReference type="Pfam" id="PF00501">
    <property type="entry name" value="AMP-binding"/>
    <property type="match status" value="1"/>
</dbReference>
<gene>
    <name evidence="3" type="ORF">GGI25_003058</name>
</gene>
<evidence type="ECO:0000259" key="2">
    <source>
        <dbReference type="Pfam" id="PF00501"/>
    </source>
</evidence>
<dbReference type="OrthoDB" id="1935670at2759"/>
<evidence type="ECO:0000256" key="1">
    <source>
        <dbReference type="SAM" id="MobiDB-lite"/>
    </source>
</evidence>
<dbReference type="AlphaFoldDB" id="A0A9W8G997"/>
<dbReference type="GO" id="GO:0016405">
    <property type="term" value="F:CoA-ligase activity"/>
    <property type="evidence" value="ECO:0007669"/>
    <property type="project" value="TreeGrafter"/>
</dbReference>
<feature type="compositionally biased region" description="Polar residues" evidence="1">
    <location>
        <begin position="10"/>
        <end position="23"/>
    </location>
</feature>
<feature type="compositionally biased region" description="Polar residues" evidence="1">
    <location>
        <begin position="308"/>
        <end position="326"/>
    </location>
</feature>
<feature type="region of interest" description="Disordered" evidence="1">
    <location>
        <begin position="308"/>
        <end position="350"/>
    </location>
</feature>
<proteinExistence type="predicted"/>
<sequence>MAPGRRTPINRMTVNGNGTSTPPLNGHGNGRRRRSQHRRRRSHYRQAQQTTELYGLPEYLYAAYERLESSSRGSSTLNRHPAALLIDVYSGHEITYASFCTLASTLATSLATRNRVSSGDTIVILATSNINVPVVAAAAWLLGASVVVLSPQLRIEELYEFLSRQHGLRSFFVSRTLLETAARLISDLGLLYSDERPHIVVFDAQDHEFQQQAANEQGSSSVTGSVWRLQDLYVARPGEAPFERSPLLLSEAQECTAVVYYNHIIARNSNQYDIEPTPMSHENIISHYNSSLRRSPSLPDIVMASYSSPVTPRSQTPILRTPSVNTAREPYTPLRESNSSRENDGSNSSSTAFLNPVAYSVLRMHQVYRLHRIIFDIFCRGAAYLVAPSFVPAEFIALADRYAISYAELTFAEIRSLVDYLRMQDMNQSLPRASWPLHIAAISDALSPAEYFTSHSIADMLGTLRFIFTESDRAQVELAPVLANLLPEVEVVRTRFGSYIEPLIEPNR</sequence>
<reference evidence="3" key="1">
    <citation type="submission" date="2022-07" db="EMBL/GenBank/DDBJ databases">
        <title>Phylogenomic reconstructions and comparative analyses of Kickxellomycotina fungi.</title>
        <authorList>
            <person name="Reynolds N.K."/>
            <person name="Stajich J.E."/>
            <person name="Barry K."/>
            <person name="Grigoriev I.V."/>
            <person name="Crous P."/>
            <person name="Smith M.E."/>
        </authorList>
    </citation>
    <scope>NUCLEOTIDE SEQUENCE</scope>
    <source>
        <strain evidence="3">NRRL 3115</strain>
    </source>
</reference>
<dbReference type="InterPro" id="IPR042099">
    <property type="entry name" value="ANL_N_sf"/>
</dbReference>
<protein>
    <recommendedName>
        <fullName evidence="2">AMP-dependent synthetase/ligase domain-containing protein</fullName>
    </recommendedName>
</protein>
<dbReference type="PANTHER" id="PTHR24096">
    <property type="entry name" value="LONG-CHAIN-FATTY-ACID--COA LIGASE"/>
    <property type="match status" value="1"/>
</dbReference>
<feature type="domain" description="AMP-dependent synthetase/ligase" evidence="2">
    <location>
        <begin position="79"/>
        <end position="217"/>
    </location>
</feature>
<dbReference type="Proteomes" id="UP001151518">
    <property type="component" value="Unassembled WGS sequence"/>
</dbReference>
<evidence type="ECO:0000313" key="4">
    <source>
        <dbReference type="Proteomes" id="UP001151518"/>
    </source>
</evidence>
<organism evidence="3 4">
    <name type="scientific">Coemansia spiralis</name>
    <dbReference type="NCBI Taxonomy" id="417178"/>
    <lineage>
        <taxon>Eukaryota</taxon>
        <taxon>Fungi</taxon>
        <taxon>Fungi incertae sedis</taxon>
        <taxon>Zoopagomycota</taxon>
        <taxon>Kickxellomycotina</taxon>
        <taxon>Kickxellomycetes</taxon>
        <taxon>Kickxellales</taxon>
        <taxon>Kickxellaceae</taxon>
        <taxon>Coemansia</taxon>
    </lineage>
</organism>
<accession>A0A9W8G997</accession>
<dbReference type="SUPFAM" id="SSF56801">
    <property type="entry name" value="Acetyl-CoA synthetase-like"/>
    <property type="match status" value="1"/>
</dbReference>
<dbReference type="EMBL" id="JANBTW010000031">
    <property type="protein sequence ID" value="KAJ2677538.1"/>
    <property type="molecule type" value="Genomic_DNA"/>
</dbReference>
<feature type="compositionally biased region" description="Basic residues" evidence="1">
    <location>
        <begin position="29"/>
        <end position="44"/>
    </location>
</feature>
<name>A0A9W8G997_9FUNG</name>
<dbReference type="InterPro" id="IPR000873">
    <property type="entry name" value="AMP-dep_synth/lig_dom"/>
</dbReference>